<organism evidence="3">
    <name type="scientific">marine metagenome</name>
    <dbReference type="NCBI Taxonomy" id="408172"/>
    <lineage>
        <taxon>unclassified sequences</taxon>
        <taxon>metagenomes</taxon>
        <taxon>ecological metagenomes</taxon>
    </lineage>
</organism>
<proteinExistence type="inferred from homology"/>
<dbReference type="InterPro" id="IPR021150">
    <property type="entry name" value="Ubiq_cyt_c_chap"/>
</dbReference>
<dbReference type="InterPro" id="IPR014569">
    <property type="entry name" value="Ubq_cyt-c_CBP3-rel"/>
</dbReference>
<dbReference type="PIRSF" id="PIRSF032079">
    <property type="entry name" value="UCP032079"/>
    <property type="match status" value="1"/>
</dbReference>
<dbReference type="EMBL" id="UINC01013600">
    <property type="protein sequence ID" value="SVA58653.1"/>
    <property type="molecule type" value="Genomic_DNA"/>
</dbReference>
<dbReference type="PANTHER" id="PTHR12184">
    <property type="entry name" value="UBIQUINOL-CYTOCHROME C REDUCTASE COMPLEX ASSEMBLY FACTOR 1 FAMILY MEMBER"/>
    <property type="match status" value="1"/>
</dbReference>
<name>A0A381X354_9ZZZZ</name>
<gene>
    <name evidence="3" type="ORF">METZ01_LOCUS111507</name>
</gene>
<sequence>MNIFTKLRLFKKRPNATPLYTEIVRQARQPDFYNKLGVPDTYNGRFDLIALHAFIIMRRLKSIGKNGETLSQALFDCMFTDIDKNLREMGVGDLSVGKKIKNLAAAYYGRVKAYEDALLETDEFLEAAFKRNIYLDSRPSSKQLNTFVNYFREQIKESESWSLDKISEVNFVFIPPPNIE</sequence>
<dbReference type="Pfam" id="PF03981">
    <property type="entry name" value="Ubiq_cyt_C_chap"/>
    <property type="match status" value="1"/>
</dbReference>
<evidence type="ECO:0000313" key="3">
    <source>
        <dbReference type="EMBL" id="SVA58653.1"/>
    </source>
</evidence>
<feature type="domain" description="Ubiquinol-cytochrome c chaperone" evidence="2">
    <location>
        <begin position="35"/>
        <end position="167"/>
    </location>
</feature>
<evidence type="ECO:0000256" key="1">
    <source>
        <dbReference type="ARBA" id="ARBA00006407"/>
    </source>
</evidence>
<comment type="similarity">
    <text evidence="1">Belongs to the CBP3 family.</text>
</comment>
<dbReference type="PANTHER" id="PTHR12184:SF1">
    <property type="entry name" value="UBIQUINOL-CYTOCHROME-C REDUCTASE COMPLEX ASSEMBLY FACTOR 1"/>
    <property type="match status" value="1"/>
</dbReference>
<evidence type="ECO:0000259" key="2">
    <source>
        <dbReference type="Pfam" id="PF03981"/>
    </source>
</evidence>
<protein>
    <recommendedName>
        <fullName evidence="2">Ubiquinol-cytochrome c chaperone domain-containing protein</fullName>
    </recommendedName>
</protein>
<accession>A0A381X354</accession>
<dbReference type="AlphaFoldDB" id="A0A381X354"/>
<reference evidence="3" key="1">
    <citation type="submission" date="2018-05" db="EMBL/GenBank/DDBJ databases">
        <authorList>
            <person name="Lanie J.A."/>
            <person name="Ng W.-L."/>
            <person name="Kazmierczak K.M."/>
            <person name="Andrzejewski T.M."/>
            <person name="Davidsen T.M."/>
            <person name="Wayne K.J."/>
            <person name="Tettelin H."/>
            <person name="Glass J.I."/>
            <person name="Rusch D."/>
            <person name="Podicherti R."/>
            <person name="Tsui H.-C.T."/>
            <person name="Winkler M.E."/>
        </authorList>
    </citation>
    <scope>NUCLEOTIDE SEQUENCE</scope>
</reference>
<dbReference type="InterPro" id="IPR007129">
    <property type="entry name" value="Ubiqinol_cyt_c_chaperone_CPB3"/>
</dbReference>